<dbReference type="CDD" id="cd07560">
    <property type="entry name" value="Peptidase_S41_CPP"/>
    <property type="match status" value="1"/>
</dbReference>
<evidence type="ECO:0000256" key="2">
    <source>
        <dbReference type="ARBA" id="ARBA00022670"/>
    </source>
</evidence>
<dbReference type="GO" id="GO:0007165">
    <property type="term" value="P:signal transduction"/>
    <property type="evidence" value="ECO:0007669"/>
    <property type="project" value="TreeGrafter"/>
</dbReference>
<dbReference type="SMART" id="SM00228">
    <property type="entry name" value="PDZ"/>
    <property type="match status" value="1"/>
</dbReference>
<keyword evidence="6" id="KW-0812">Transmembrane</keyword>
<feature type="transmembrane region" description="Helical" evidence="6">
    <location>
        <begin position="12"/>
        <end position="30"/>
    </location>
</feature>
<evidence type="ECO:0000256" key="1">
    <source>
        <dbReference type="ARBA" id="ARBA00009179"/>
    </source>
</evidence>
<evidence type="ECO:0000259" key="7">
    <source>
        <dbReference type="PROSITE" id="PS50106"/>
    </source>
</evidence>
<dbReference type="EMBL" id="LT906470">
    <property type="protein sequence ID" value="SNV63403.1"/>
    <property type="molecule type" value="Genomic_DNA"/>
</dbReference>
<keyword evidence="3 5" id="KW-0378">Hydrolase</keyword>
<dbReference type="GO" id="GO:0030288">
    <property type="term" value="C:outer membrane-bounded periplasmic space"/>
    <property type="evidence" value="ECO:0007669"/>
    <property type="project" value="TreeGrafter"/>
</dbReference>
<dbReference type="CDD" id="cd06782">
    <property type="entry name" value="cpPDZ_CPP-like"/>
    <property type="match status" value="1"/>
</dbReference>
<dbReference type="PANTHER" id="PTHR32060:SF30">
    <property type="entry name" value="CARBOXY-TERMINAL PROCESSING PROTEASE CTPA"/>
    <property type="match status" value="1"/>
</dbReference>
<dbReference type="GO" id="GO:0004252">
    <property type="term" value="F:serine-type endopeptidase activity"/>
    <property type="evidence" value="ECO:0007669"/>
    <property type="project" value="UniProtKB-EC"/>
</dbReference>
<dbReference type="Proteomes" id="UP000214973">
    <property type="component" value="Chromosome 1"/>
</dbReference>
<dbReference type="InterPro" id="IPR001478">
    <property type="entry name" value="PDZ"/>
</dbReference>
<dbReference type="Gene3D" id="3.30.750.44">
    <property type="match status" value="1"/>
</dbReference>
<dbReference type="SUPFAM" id="SSF52096">
    <property type="entry name" value="ClpP/crotonase"/>
    <property type="match status" value="1"/>
</dbReference>
<dbReference type="SMART" id="SM00245">
    <property type="entry name" value="TSPc"/>
    <property type="match status" value="1"/>
</dbReference>
<protein>
    <submittedName>
        <fullName evidence="8">Carboxy-terminal processing protease CtpB</fullName>
        <ecNumber evidence="8">3.4.21.102</ecNumber>
    </submittedName>
</protein>
<sequence>MKFDTRTVLWSLLRYIGAGIVIMWLTFWYLSGSFFGLPRLFVAYYAASQVFMTPMDKSTLYDGMLKGLVDSLGDPHSVYLNADEYSNIKQQTSATYAGVGMVLGIDEQGLYAVSVMEDQPAAKAGVKTGDHILTIDGQSTKDVPIDQASGLIRGEPGTVVALDVERNGERLHFDITRESIVLPTVKSKMLTPTIGYIRVSQFAEYTADDFETQYKELQSQGMKALVLDLRDNPGGLLSTAEKLSNYIMPPGTLVTVQDRSGKLATYKSDGSETTIPLVVLVNKGSASASEIIAGAIQDRKLGTILGTNTYGKGTVQSVYPSFDNEGIKVTIAKYHTPNDRVIDGIGISPDVELDLPKGVSPTSTLEDIQIQKAVELLQ</sequence>
<gene>
    <name evidence="8" type="primary">ctpB</name>
    <name evidence="8" type="ORF">SAMEA44547418_00820</name>
</gene>
<dbReference type="SUPFAM" id="SSF50156">
    <property type="entry name" value="PDZ domain-like"/>
    <property type="match status" value="1"/>
</dbReference>
<name>A0A239YXU3_9FIRM</name>
<dbReference type="Gene3D" id="2.30.42.10">
    <property type="match status" value="1"/>
</dbReference>
<dbReference type="NCBIfam" id="TIGR00225">
    <property type="entry name" value="prc"/>
    <property type="match status" value="1"/>
</dbReference>
<reference evidence="8 9" key="1">
    <citation type="submission" date="2017-06" db="EMBL/GenBank/DDBJ databases">
        <authorList>
            <consortium name="Pathogen Informatics"/>
        </authorList>
    </citation>
    <scope>NUCLEOTIDE SEQUENCE [LARGE SCALE GENOMIC DNA]</scope>
    <source>
        <strain evidence="8 9">NCTC12018</strain>
    </source>
</reference>
<keyword evidence="9" id="KW-1185">Reference proteome</keyword>
<evidence type="ECO:0000313" key="8">
    <source>
        <dbReference type="EMBL" id="SNV63403.1"/>
    </source>
</evidence>
<keyword evidence="2 5" id="KW-0645">Protease</keyword>
<evidence type="ECO:0000256" key="5">
    <source>
        <dbReference type="RuleBase" id="RU004404"/>
    </source>
</evidence>
<dbReference type="InterPro" id="IPR004447">
    <property type="entry name" value="Peptidase_S41A"/>
</dbReference>
<dbReference type="InterPro" id="IPR041489">
    <property type="entry name" value="PDZ_6"/>
</dbReference>
<dbReference type="InterPro" id="IPR005151">
    <property type="entry name" value="Tail-specific_protease"/>
</dbReference>
<organism evidence="8 9">
    <name type="scientific">Veillonella rodentium</name>
    <dbReference type="NCBI Taxonomy" id="248315"/>
    <lineage>
        <taxon>Bacteria</taxon>
        <taxon>Bacillati</taxon>
        <taxon>Bacillota</taxon>
        <taxon>Negativicutes</taxon>
        <taxon>Veillonellales</taxon>
        <taxon>Veillonellaceae</taxon>
        <taxon>Veillonella</taxon>
    </lineage>
</organism>
<dbReference type="InterPro" id="IPR029045">
    <property type="entry name" value="ClpP/crotonase-like_dom_sf"/>
</dbReference>
<dbReference type="InterPro" id="IPR036034">
    <property type="entry name" value="PDZ_sf"/>
</dbReference>
<dbReference type="Gene3D" id="3.90.226.10">
    <property type="entry name" value="2-enoyl-CoA Hydratase, Chain A, domain 1"/>
    <property type="match status" value="1"/>
</dbReference>
<dbReference type="Pfam" id="PF03572">
    <property type="entry name" value="Peptidase_S41"/>
    <property type="match status" value="1"/>
</dbReference>
<evidence type="ECO:0000313" key="9">
    <source>
        <dbReference type="Proteomes" id="UP000214973"/>
    </source>
</evidence>
<keyword evidence="6" id="KW-0472">Membrane</keyword>
<feature type="domain" description="PDZ" evidence="7">
    <location>
        <begin position="85"/>
        <end position="159"/>
    </location>
</feature>
<evidence type="ECO:0000256" key="4">
    <source>
        <dbReference type="ARBA" id="ARBA00022825"/>
    </source>
</evidence>
<dbReference type="Pfam" id="PF17820">
    <property type="entry name" value="PDZ_6"/>
    <property type="match status" value="1"/>
</dbReference>
<keyword evidence="6" id="KW-1133">Transmembrane helix</keyword>
<dbReference type="RefSeq" id="WP_095065804.1">
    <property type="nucleotide sequence ID" value="NZ_LT906470.1"/>
</dbReference>
<dbReference type="GO" id="GO:0006508">
    <property type="term" value="P:proteolysis"/>
    <property type="evidence" value="ECO:0007669"/>
    <property type="project" value="UniProtKB-KW"/>
</dbReference>
<dbReference type="PANTHER" id="PTHR32060">
    <property type="entry name" value="TAIL-SPECIFIC PROTEASE"/>
    <property type="match status" value="1"/>
</dbReference>
<comment type="similarity">
    <text evidence="1 5">Belongs to the peptidase S41A family.</text>
</comment>
<evidence type="ECO:0000256" key="3">
    <source>
        <dbReference type="ARBA" id="ARBA00022801"/>
    </source>
</evidence>
<dbReference type="KEGG" id="vrm:44547418_00820"/>
<evidence type="ECO:0000256" key="6">
    <source>
        <dbReference type="SAM" id="Phobius"/>
    </source>
</evidence>
<dbReference type="AlphaFoldDB" id="A0A239YXU3"/>
<proteinExistence type="inferred from homology"/>
<dbReference type="EC" id="3.4.21.102" evidence="8"/>
<accession>A0A239YXU3</accession>
<dbReference type="PROSITE" id="PS50106">
    <property type="entry name" value="PDZ"/>
    <property type="match status" value="1"/>
</dbReference>
<keyword evidence="4 5" id="KW-0720">Serine protease</keyword>